<evidence type="ECO:0000313" key="12">
    <source>
        <dbReference type="Proteomes" id="UP000199800"/>
    </source>
</evidence>
<dbReference type="InterPro" id="IPR004604">
    <property type="entry name" value="DNA_recomb/repair_RecN"/>
</dbReference>
<dbReference type="Pfam" id="PF02463">
    <property type="entry name" value="SMC_N"/>
    <property type="match status" value="1"/>
</dbReference>
<accession>A0A1I0BAR1</accession>
<dbReference type="GO" id="GO:0016887">
    <property type="term" value="F:ATP hydrolysis activity"/>
    <property type="evidence" value="ECO:0007669"/>
    <property type="project" value="InterPro"/>
</dbReference>
<dbReference type="Proteomes" id="UP000199800">
    <property type="component" value="Unassembled WGS sequence"/>
</dbReference>
<evidence type="ECO:0000313" key="11">
    <source>
        <dbReference type="EMBL" id="SET03897.1"/>
    </source>
</evidence>
<dbReference type="FunFam" id="3.40.50.300:FF:000356">
    <property type="entry name" value="DNA repair protein RecN"/>
    <property type="match status" value="1"/>
</dbReference>
<proteinExistence type="inferred from homology"/>
<dbReference type="RefSeq" id="WP_092477399.1">
    <property type="nucleotide sequence ID" value="NZ_FOHN01000007.1"/>
</dbReference>
<dbReference type="AlphaFoldDB" id="A0A1I0BAR1"/>
<keyword evidence="4" id="KW-0547">Nucleotide-binding</keyword>
<sequence length="559" mass="63500">MLVNLHVKNLAIIDEIEIDFRKHLNILTGETGAGKSIIIGSINIALGGKVPQDMIRKGADYGLVELVFQVSGSAIEEFMNRHDLEMEDGQIILSRKIMRGRSVCKINGETVPVSVIRELSGYLIDIHGQQEHQSLLYKAKHLSILDHYAKQELLPYKSKTGKLYSSYQALKEELNSSGTSEEERLREMSFLEYEMNEIEAAALKEGEEEELEEQYRKMVNMGDIMEGLSSVYGLTSSSQESVSSLLGRAARILSKIQDMDSGVENFAQQIETIDNFVNDLNLELFHSMNNLNYDEEECKRIEERLDTIRRMKAKYGNSYEKILEYYEKAQLKLQKYQKFEEYQAELLLKLKHVEEELEECCKSISSIRKAYAGKLEKDIYEALVELNFLDVRFQINFKKMEHYSSNGFDDVEFYISTNPGEDLKPLGKAASGGELSRVMLAVKSVLADNDMVETLIFDEIDVGVSGRTAQKVSERLSYISRKHQVICITHLPQIAAMADSHYIIEKMVKGTVTVTNIRCLDEEDSVKELARILGGAAITDKVMESAREMKDLASKSKNY</sequence>
<comment type="similarity">
    <text evidence="2 9">Belongs to the RecN family.</text>
</comment>
<evidence type="ECO:0000256" key="6">
    <source>
        <dbReference type="ARBA" id="ARBA00022840"/>
    </source>
</evidence>
<dbReference type="GO" id="GO:0006302">
    <property type="term" value="P:double-strand break repair"/>
    <property type="evidence" value="ECO:0007669"/>
    <property type="project" value="InterPro"/>
</dbReference>
<dbReference type="InterPro" id="IPR027417">
    <property type="entry name" value="P-loop_NTPase"/>
</dbReference>
<dbReference type="CDD" id="cd03241">
    <property type="entry name" value="ABC_RecN"/>
    <property type="match status" value="2"/>
</dbReference>
<protein>
    <recommendedName>
        <fullName evidence="3 9">DNA repair protein RecN</fullName>
    </recommendedName>
    <alternativeName>
        <fullName evidence="8 9">Recombination protein N</fullName>
    </alternativeName>
</protein>
<evidence type="ECO:0000256" key="1">
    <source>
        <dbReference type="ARBA" id="ARBA00003618"/>
    </source>
</evidence>
<evidence type="ECO:0000256" key="2">
    <source>
        <dbReference type="ARBA" id="ARBA00009441"/>
    </source>
</evidence>
<comment type="function">
    <text evidence="1 9">May be involved in recombinational repair of damaged DNA.</text>
</comment>
<gene>
    <name evidence="11" type="ORF">SAMN04487772_10750</name>
</gene>
<dbReference type="InterPro" id="IPR003395">
    <property type="entry name" value="RecF/RecN/SMC_N"/>
</dbReference>
<evidence type="ECO:0000256" key="4">
    <source>
        <dbReference type="ARBA" id="ARBA00022741"/>
    </source>
</evidence>
<dbReference type="GO" id="GO:0043590">
    <property type="term" value="C:bacterial nucleoid"/>
    <property type="evidence" value="ECO:0007669"/>
    <property type="project" value="TreeGrafter"/>
</dbReference>
<dbReference type="GO" id="GO:0009432">
    <property type="term" value="P:SOS response"/>
    <property type="evidence" value="ECO:0007669"/>
    <property type="project" value="TreeGrafter"/>
</dbReference>
<dbReference type="PANTHER" id="PTHR11059:SF0">
    <property type="entry name" value="DNA REPAIR PROTEIN RECN"/>
    <property type="match status" value="1"/>
</dbReference>
<dbReference type="STRING" id="29364.SAMN04487772_10750"/>
<feature type="domain" description="RecF/RecN/SMC N-terminal" evidence="10">
    <location>
        <begin position="4"/>
        <end position="510"/>
    </location>
</feature>
<evidence type="ECO:0000256" key="7">
    <source>
        <dbReference type="ARBA" id="ARBA00023204"/>
    </source>
</evidence>
<dbReference type="OrthoDB" id="9806954at2"/>
<dbReference type="Gene3D" id="3.40.50.300">
    <property type="entry name" value="P-loop containing nucleotide triphosphate hydrolases"/>
    <property type="match status" value="2"/>
</dbReference>
<keyword evidence="7 9" id="KW-0234">DNA repair</keyword>
<dbReference type="EMBL" id="FOHN01000007">
    <property type="protein sequence ID" value="SET03897.1"/>
    <property type="molecule type" value="Genomic_DNA"/>
</dbReference>
<dbReference type="GO" id="GO:0006310">
    <property type="term" value="P:DNA recombination"/>
    <property type="evidence" value="ECO:0007669"/>
    <property type="project" value="InterPro"/>
</dbReference>
<evidence type="ECO:0000256" key="9">
    <source>
        <dbReference type="PIRNR" id="PIRNR003128"/>
    </source>
</evidence>
<dbReference type="SUPFAM" id="SSF52540">
    <property type="entry name" value="P-loop containing nucleoside triphosphate hydrolases"/>
    <property type="match status" value="1"/>
</dbReference>
<evidence type="ECO:0000256" key="5">
    <source>
        <dbReference type="ARBA" id="ARBA00022763"/>
    </source>
</evidence>
<keyword evidence="6" id="KW-0067">ATP-binding</keyword>
<organism evidence="11 12">
    <name type="scientific">[Clostridium] polysaccharolyticum</name>
    <dbReference type="NCBI Taxonomy" id="29364"/>
    <lineage>
        <taxon>Bacteria</taxon>
        <taxon>Bacillati</taxon>
        <taxon>Bacillota</taxon>
        <taxon>Clostridia</taxon>
        <taxon>Lachnospirales</taxon>
        <taxon>Lachnospiraceae</taxon>
    </lineage>
</organism>
<keyword evidence="5 9" id="KW-0227">DNA damage</keyword>
<dbReference type="PANTHER" id="PTHR11059">
    <property type="entry name" value="DNA REPAIR PROTEIN RECN"/>
    <property type="match status" value="1"/>
</dbReference>
<keyword evidence="12" id="KW-1185">Reference proteome</keyword>
<dbReference type="NCBIfam" id="TIGR00634">
    <property type="entry name" value="recN"/>
    <property type="match status" value="1"/>
</dbReference>
<evidence type="ECO:0000256" key="8">
    <source>
        <dbReference type="ARBA" id="ARBA00033408"/>
    </source>
</evidence>
<dbReference type="PIRSF" id="PIRSF003128">
    <property type="entry name" value="RecN"/>
    <property type="match status" value="1"/>
</dbReference>
<name>A0A1I0BAR1_9FIRM</name>
<evidence type="ECO:0000256" key="3">
    <source>
        <dbReference type="ARBA" id="ARBA00021315"/>
    </source>
</evidence>
<reference evidence="11 12" key="1">
    <citation type="submission" date="2016-10" db="EMBL/GenBank/DDBJ databases">
        <authorList>
            <person name="de Groot N.N."/>
        </authorList>
    </citation>
    <scope>NUCLEOTIDE SEQUENCE [LARGE SCALE GENOMIC DNA]</scope>
    <source>
        <strain evidence="11 12">DSM 1801</strain>
    </source>
</reference>
<evidence type="ECO:0000259" key="10">
    <source>
        <dbReference type="Pfam" id="PF02463"/>
    </source>
</evidence>
<dbReference type="GO" id="GO:0005524">
    <property type="term" value="F:ATP binding"/>
    <property type="evidence" value="ECO:0007669"/>
    <property type="project" value="UniProtKB-KW"/>
</dbReference>